<dbReference type="InterPro" id="IPR013154">
    <property type="entry name" value="ADH-like_N"/>
</dbReference>
<dbReference type="PANTHER" id="PTHR45033">
    <property type="match status" value="1"/>
</dbReference>
<sequence>MHAIRLYKPAGLDNLRLEDLPDAPAPGKGEIKVRIRASSLNYHDYMVVMGGIPTPDGRIPMSDGAGEVLAVGEGVTEFKPGDPVVSVFFPAWPDGLPSMAGFASVPGDGADVFAAEEVTRPATDFTHVPVGYTHAEAATLTCAGLTAWRALVVEGQLKAGQTVLVQGTGGVSVFALQFAKIMGATVIATSSSDEKLARMTELGADHVINYRTTPDWGKAALALTGGRGVDHIVEIGGAGTMPESIIAVAVGGHISLIGVLAGYAGPISTVHLMAKQVRLIGITVGTRRQQQDMIRAIDASGLKGAGLKPIIDDRRFPLSELAEAFKLQSSGGHFGKICVEI</sequence>
<dbReference type="InterPro" id="IPR052711">
    <property type="entry name" value="Zinc_ADH-like"/>
</dbReference>
<reference evidence="2 3" key="1">
    <citation type="submission" date="2020-08" db="EMBL/GenBank/DDBJ databases">
        <title>Genomic Encyclopedia of Type Strains, Phase IV (KMG-IV): sequencing the most valuable type-strain genomes for metagenomic binning, comparative biology and taxonomic classification.</title>
        <authorList>
            <person name="Goeker M."/>
        </authorList>
    </citation>
    <scope>NUCLEOTIDE SEQUENCE [LARGE SCALE GENOMIC DNA]</scope>
    <source>
        <strain evidence="2 3">DSM 102189</strain>
    </source>
</reference>
<dbReference type="Proteomes" id="UP000538147">
    <property type="component" value="Unassembled WGS sequence"/>
</dbReference>
<dbReference type="SUPFAM" id="SSF50129">
    <property type="entry name" value="GroES-like"/>
    <property type="match status" value="1"/>
</dbReference>
<evidence type="ECO:0000259" key="1">
    <source>
        <dbReference type="SMART" id="SM00829"/>
    </source>
</evidence>
<dbReference type="SUPFAM" id="SSF51735">
    <property type="entry name" value="NAD(P)-binding Rossmann-fold domains"/>
    <property type="match status" value="1"/>
</dbReference>
<dbReference type="CDD" id="cd08276">
    <property type="entry name" value="MDR7"/>
    <property type="match status" value="1"/>
</dbReference>
<keyword evidence="3" id="KW-1185">Reference proteome</keyword>
<dbReference type="Pfam" id="PF08240">
    <property type="entry name" value="ADH_N"/>
    <property type="match status" value="1"/>
</dbReference>
<proteinExistence type="predicted"/>
<gene>
    <name evidence="2" type="ORF">FHS79_002342</name>
</gene>
<evidence type="ECO:0000313" key="3">
    <source>
        <dbReference type="Proteomes" id="UP000538147"/>
    </source>
</evidence>
<dbReference type="Pfam" id="PF00107">
    <property type="entry name" value="ADH_zinc_N"/>
    <property type="match status" value="1"/>
</dbReference>
<dbReference type="GO" id="GO:0016491">
    <property type="term" value="F:oxidoreductase activity"/>
    <property type="evidence" value="ECO:0007669"/>
    <property type="project" value="InterPro"/>
</dbReference>
<name>A0A841L6C6_9SPHN</name>
<protein>
    <submittedName>
        <fullName evidence="2">NADPH:quinone reductase-like Zn-dependent oxidoreductase</fullName>
    </submittedName>
</protein>
<dbReference type="RefSeq" id="WP_184199981.1">
    <property type="nucleotide sequence ID" value="NZ_BMOX01000040.1"/>
</dbReference>
<dbReference type="Gene3D" id="3.90.180.10">
    <property type="entry name" value="Medium-chain alcohol dehydrogenases, catalytic domain"/>
    <property type="match status" value="1"/>
</dbReference>
<organism evidence="2 3">
    <name type="scientific">Polymorphobacter multimanifer</name>
    <dbReference type="NCBI Taxonomy" id="1070431"/>
    <lineage>
        <taxon>Bacteria</taxon>
        <taxon>Pseudomonadati</taxon>
        <taxon>Pseudomonadota</taxon>
        <taxon>Alphaproteobacteria</taxon>
        <taxon>Sphingomonadales</taxon>
        <taxon>Sphingosinicellaceae</taxon>
        <taxon>Polymorphobacter</taxon>
    </lineage>
</organism>
<dbReference type="AlphaFoldDB" id="A0A841L6C6"/>
<dbReference type="PANTHER" id="PTHR45033:SF2">
    <property type="entry name" value="ZINC-TYPE ALCOHOL DEHYDROGENASE-LIKE PROTEIN C1773.06C"/>
    <property type="match status" value="1"/>
</dbReference>
<dbReference type="InterPro" id="IPR013149">
    <property type="entry name" value="ADH-like_C"/>
</dbReference>
<evidence type="ECO:0000313" key="2">
    <source>
        <dbReference type="EMBL" id="MBB6228157.1"/>
    </source>
</evidence>
<comment type="caution">
    <text evidence="2">The sequence shown here is derived from an EMBL/GenBank/DDBJ whole genome shotgun (WGS) entry which is preliminary data.</text>
</comment>
<dbReference type="InterPro" id="IPR036291">
    <property type="entry name" value="NAD(P)-bd_dom_sf"/>
</dbReference>
<accession>A0A841L6C6</accession>
<dbReference type="Gene3D" id="3.40.50.720">
    <property type="entry name" value="NAD(P)-binding Rossmann-like Domain"/>
    <property type="match status" value="1"/>
</dbReference>
<feature type="domain" description="Enoyl reductase (ER)" evidence="1">
    <location>
        <begin position="10"/>
        <end position="339"/>
    </location>
</feature>
<dbReference type="InterPro" id="IPR011032">
    <property type="entry name" value="GroES-like_sf"/>
</dbReference>
<dbReference type="EMBL" id="JACIIV010000016">
    <property type="protein sequence ID" value="MBB6228157.1"/>
    <property type="molecule type" value="Genomic_DNA"/>
</dbReference>
<dbReference type="SMART" id="SM00829">
    <property type="entry name" value="PKS_ER"/>
    <property type="match status" value="1"/>
</dbReference>
<dbReference type="InterPro" id="IPR020843">
    <property type="entry name" value="ER"/>
</dbReference>